<dbReference type="PANTHER" id="PTHR36513:SF1">
    <property type="entry name" value="TRANSMEMBRANE PROTEIN"/>
    <property type="match status" value="1"/>
</dbReference>
<evidence type="ECO:0000256" key="1">
    <source>
        <dbReference type="SAM" id="MobiDB-lite"/>
    </source>
</evidence>
<dbReference type="HOGENOM" id="CLU_442396_0_0_1"/>
<sequence>MAILLQTTAATLVAGIVGAFLFFRLRQTHATLLPSKQNDLHLLYPRFILLEALSDQIHKLPSLVSRNEWYPFVSHFTSILNKILEHERNTSASKVDADKLLDNDPVEDDQSVDPAHVAKLSEAIDQHLVTYLQSMPEISCLVEGYLPQRGQSWMEFLNTAVDPQELEPAINTKLYNEAEIMKACIQLVKGMVERIKGYRVRDTRRGTVNINELPPPARYRVEKVLYATDRQVTEDCEYLGSRRKAPGQALDNESDDNEGDDTEVSDIEAATNSSETSRSNMNGALHYGVVLVGVPSEHHKGKVEEPESDEEASPLSHVVILAIDTTVQNSEQGFVQMVRSEMLENKKLGEDGNEVLLYIHGYNVRFKDAAKRAAQVKCDIQFQGALICYSWASKGSLFGYKHDAKAVKQTVDSLAKFLRLCFTKLGATKVHILAHSMGNRALIAALDKVLTDVETAAPLRNVILAAADERRRCFEKLVDSAAKHKQGPHFTVYCSFVDVALRASRAANWRTPLGDIRSYLQLDDQSLLKLKNVDTIDVTGMDLNTLHHSYYGDVPEVLQDIQQLLKFNYGAKQRAGPRNSEGLIKNVTYRVHHHVQASTDFYLSVAHHPTVSAASALDYHNHLQKQSSSHVSPFEFARLAIHSQQ</sequence>
<dbReference type="KEGG" id="smo:SELMODRAFT_416120"/>
<keyword evidence="3" id="KW-1185">Reference proteome</keyword>
<dbReference type="Gene3D" id="3.40.50.1820">
    <property type="entry name" value="alpha/beta hydrolase"/>
    <property type="match status" value="1"/>
</dbReference>
<dbReference type="AlphaFoldDB" id="D8RY54"/>
<organism evidence="3">
    <name type="scientific">Selaginella moellendorffii</name>
    <name type="common">Spikemoss</name>
    <dbReference type="NCBI Taxonomy" id="88036"/>
    <lineage>
        <taxon>Eukaryota</taxon>
        <taxon>Viridiplantae</taxon>
        <taxon>Streptophyta</taxon>
        <taxon>Embryophyta</taxon>
        <taxon>Tracheophyta</taxon>
        <taxon>Lycopodiopsida</taxon>
        <taxon>Selaginellales</taxon>
        <taxon>Selaginellaceae</taxon>
        <taxon>Selaginella</taxon>
    </lineage>
</organism>
<dbReference type="InterPro" id="IPR029058">
    <property type="entry name" value="AB_hydrolase_fold"/>
</dbReference>
<dbReference type="eggNOG" id="ENOG502SCVX">
    <property type="taxonomic scope" value="Eukaryota"/>
</dbReference>
<dbReference type="ESTHER" id="selml-d8ry54">
    <property type="family name" value="Duf_900"/>
</dbReference>
<evidence type="ECO:0000313" key="2">
    <source>
        <dbReference type="EMBL" id="EFJ22844.1"/>
    </source>
</evidence>
<feature type="compositionally biased region" description="Polar residues" evidence="1">
    <location>
        <begin position="270"/>
        <end position="280"/>
    </location>
</feature>
<dbReference type="Pfam" id="PF05990">
    <property type="entry name" value="DUF900"/>
    <property type="match status" value="1"/>
</dbReference>
<dbReference type="InParanoid" id="D8RY54"/>
<dbReference type="Proteomes" id="UP000001514">
    <property type="component" value="Unassembled WGS sequence"/>
</dbReference>
<dbReference type="InterPro" id="IPR010297">
    <property type="entry name" value="DUF900_hydrolase"/>
</dbReference>
<protein>
    <submittedName>
        <fullName evidence="2">Uncharacterized protein</fullName>
    </submittedName>
</protein>
<dbReference type="EMBL" id="GL377594">
    <property type="protein sequence ID" value="EFJ22844.1"/>
    <property type="molecule type" value="Genomic_DNA"/>
</dbReference>
<dbReference type="SUPFAM" id="SSF53474">
    <property type="entry name" value="alpha/beta-Hydrolases"/>
    <property type="match status" value="1"/>
</dbReference>
<proteinExistence type="predicted"/>
<dbReference type="Gramene" id="EFJ22844">
    <property type="protein sequence ID" value="EFJ22844"/>
    <property type="gene ID" value="SELMODRAFT_416120"/>
</dbReference>
<reference evidence="2 3" key="1">
    <citation type="journal article" date="2011" name="Science">
        <title>The Selaginella genome identifies genetic changes associated with the evolution of vascular plants.</title>
        <authorList>
            <person name="Banks J.A."/>
            <person name="Nishiyama T."/>
            <person name="Hasebe M."/>
            <person name="Bowman J.L."/>
            <person name="Gribskov M."/>
            <person name="dePamphilis C."/>
            <person name="Albert V.A."/>
            <person name="Aono N."/>
            <person name="Aoyama T."/>
            <person name="Ambrose B.A."/>
            <person name="Ashton N.W."/>
            <person name="Axtell M.J."/>
            <person name="Barker E."/>
            <person name="Barker M.S."/>
            <person name="Bennetzen J.L."/>
            <person name="Bonawitz N.D."/>
            <person name="Chapple C."/>
            <person name="Cheng C."/>
            <person name="Correa L.G."/>
            <person name="Dacre M."/>
            <person name="DeBarry J."/>
            <person name="Dreyer I."/>
            <person name="Elias M."/>
            <person name="Engstrom E.M."/>
            <person name="Estelle M."/>
            <person name="Feng L."/>
            <person name="Finet C."/>
            <person name="Floyd S.K."/>
            <person name="Frommer W.B."/>
            <person name="Fujita T."/>
            <person name="Gramzow L."/>
            <person name="Gutensohn M."/>
            <person name="Harholt J."/>
            <person name="Hattori M."/>
            <person name="Heyl A."/>
            <person name="Hirai T."/>
            <person name="Hiwatashi Y."/>
            <person name="Ishikawa M."/>
            <person name="Iwata M."/>
            <person name="Karol K.G."/>
            <person name="Koehler B."/>
            <person name="Kolukisaoglu U."/>
            <person name="Kubo M."/>
            <person name="Kurata T."/>
            <person name="Lalonde S."/>
            <person name="Li K."/>
            <person name="Li Y."/>
            <person name="Litt A."/>
            <person name="Lyons E."/>
            <person name="Manning G."/>
            <person name="Maruyama T."/>
            <person name="Michael T.P."/>
            <person name="Mikami K."/>
            <person name="Miyazaki S."/>
            <person name="Morinaga S."/>
            <person name="Murata T."/>
            <person name="Mueller-Roeber B."/>
            <person name="Nelson D.R."/>
            <person name="Obara M."/>
            <person name="Oguri Y."/>
            <person name="Olmstead R.G."/>
            <person name="Onodera N."/>
            <person name="Petersen B.L."/>
            <person name="Pils B."/>
            <person name="Prigge M."/>
            <person name="Rensing S.A."/>
            <person name="Riano-Pachon D.M."/>
            <person name="Roberts A.W."/>
            <person name="Sato Y."/>
            <person name="Scheller H.V."/>
            <person name="Schulz B."/>
            <person name="Schulz C."/>
            <person name="Shakirov E.V."/>
            <person name="Shibagaki N."/>
            <person name="Shinohara N."/>
            <person name="Shippen D.E."/>
            <person name="Soerensen I."/>
            <person name="Sotooka R."/>
            <person name="Sugimoto N."/>
            <person name="Sugita M."/>
            <person name="Sumikawa N."/>
            <person name="Tanurdzic M."/>
            <person name="Theissen G."/>
            <person name="Ulvskov P."/>
            <person name="Wakazuki S."/>
            <person name="Weng J.K."/>
            <person name="Willats W.W."/>
            <person name="Wipf D."/>
            <person name="Wolf P.G."/>
            <person name="Yang L."/>
            <person name="Zimmer A.D."/>
            <person name="Zhu Q."/>
            <person name="Mitros T."/>
            <person name="Hellsten U."/>
            <person name="Loque D."/>
            <person name="Otillar R."/>
            <person name="Salamov A."/>
            <person name="Schmutz J."/>
            <person name="Shapiro H."/>
            <person name="Lindquist E."/>
            <person name="Lucas S."/>
            <person name="Rokhsar D."/>
            <person name="Grigoriev I.V."/>
        </authorList>
    </citation>
    <scope>NUCLEOTIDE SEQUENCE [LARGE SCALE GENOMIC DNA]</scope>
</reference>
<evidence type="ECO:0000313" key="3">
    <source>
        <dbReference type="Proteomes" id="UP000001514"/>
    </source>
</evidence>
<gene>
    <name evidence="2" type="ORF">SELMODRAFT_416120</name>
</gene>
<feature type="region of interest" description="Disordered" evidence="1">
    <location>
        <begin position="238"/>
        <end position="280"/>
    </location>
</feature>
<feature type="compositionally biased region" description="Acidic residues" evidence="1">
    <location>
        <begin position="252"/>
        <end position="266"/>
    </location>
</feature>
<dbReference type="PANTHER" id="PTHR36513">
    <property type="entry name" value="ABC TRANSMEMBRANE TYPE-1 DOMAIN-CONTAINING PROTEIN"/>
    <property type="match status" value="1"/>
</dbReference>
<accession>D8RY54</accession>
<name>D8RY54_SELML</name>